<feature type="transmembrane region" description="Helical" evidence="6">
    <location>
        <begin position="286"/>
        <end position="305"/>
    </location>
</feature>
<dbReference type="GO" id="GO:0016020">
    <property type="term" value="C:membrane"/>
    <property type="evidence" value="ECO:0007669"/>
    <property type="project" value="UniProtKB-SubCell"/>
</dbReference>
<feature type="transmembrane region" description="Helical" evidence="6">
    <location>
        <begin position="618"/>
        <end position="650"/>
    </location>
</feature>
<feature type="compositionally biased region" description="Polar residues" evidence="5">
    <location>
        <begin position="14"/>
        <end position="29"/>
    </location>
</feature>
<dbReference type="PANTHER" id="PTHR43310:SF4">
    <property type="entry name" value="AFR304WP"/>
    <property type="match status" value="1"/>
</dbReference>
<comment type="subcellular location">
    <subcellularLocation>
        <location evidence="1">Membrane</location>
        <topology evidence="1">Multi-pass membrane protein</topology>
    </subcellularLocation>
</comment>
<dbReference type="InterPro" id="IPR052706">
    <property type="entry name" value="Membrane-Transporter-like"/>
</dbReference>
<feature type="transmembrane region" description="Helical" evidence="6">
    <location>
        <begin position="225"/>
        <end position="248"/>
    </location>
</feature>
<dbReference type="SMART" id="SM00100">
    <property type="entry name" value="cNMP"/>
    <property type="match status" value="1"/>
</dbReference>
<dbReference type="CDD" id="cd00038">
    <property type="entry name" value="CAP_ED"/>
    <property type="match status" value="1"/>
</dbReference>
<feature type="transmembrane region" description="Helical" evidence="6">
    <location>
        <begin position="325"/>
        <end position="345"/>
    </location>
</feature>
<evidence type="ECO:0000256" key="2">
    <source>
        <dbReference type="ARBA" id="ARBA00022692"/>
    </source>
</evidence>
<feature type="region of interest" description="Disordered" evidence="5">
    <location>
        <begin position="1"/>
        <end position="51"/>
    </location>
</feature>
<organism evidence="9">
    <name type="scientific">Blastobotrys adeninivorans</name>
    <name type="common">Yeast</name>
    <name type="synonym">Arxula adeninivorans</name>
    <dbReference type="NCBI Taxonomy" id="409370"/>
    <lineage>
        <taxon>Eukaryota</taxon>
        <taxon>Fungi</taxon>
        <taxon>Dikarya</taxon>
        <taxon>Ascomycota</taxon>
        <taxon>Saccharomycotina</taxon>
        <taxon>Dipodascomycetes</taxon>
        <taxon>Dipodascales</taxon>
        <taxon>Trichomonascaceae</taxon>
        <taxon>Blastobotrys</taxon>
    </lineage>
</organism>
<feature type="domain" description="STAS" evidence="8">
    <location>
        <begin position="686"/>
        <end position="798"/>
    </location>
</feature>
<feature type="compositionally biased region" description="Acidic residues" evidence="5">
    <location>
        <begin position="146"/>
        <end position="160"/>
    </location>
</feature>
<dbReference type="SUPFAM" id="SSF51206">
    <property type="entry name" value="cAMP-binding domain-like"/>
    <property type="match status" value="1"/>
</dbReference>
<feature type="transmembrane region" description="Helical" evidence="6">
    <location>
        <begin position="482"/>
        <end position="501"/>
    </location>
</feature>
<dbReference type="SUPFAM" id="SSF52091">
    <property type="entry name" value="SpoIIaa-like"/>
    <property type="match status" value="1"/>
</dbReference>
<dbReference type="Pfam" id="PF00027">
    <property type="entry name" value="cNMP_binding"/>
    <property type="match status" value="1"/>
</dbReference>
<feature type="transmembrane region" description="Helical" evidence="6">
    <location>
        <begin position="357"/>
        <end position="379"/>
    </location>
</feature>
<dbReference type="InterPro" id="IPR036513">
    <property type="entry name" value="STAS_dom_sf"/>
</dbReference>
<dbReference type="Pfam" id="PF01740">
    <property type="entry name" value="STAS"/>
    <property type="match status" value="1"/>
</dbReference>
<feature type="compositionally biased region" description="Polar residues" evidence="5">
    <location>
        <begin position="122"/>
        <end position="132"/>
    </location>
</feature>
<dbReference type="Gene3D" id="2.60.120.10">
    <property type="entry name" value="Jelly Rolls"/>
    <property type="match status" value="1"/>
</dbReference>
<evidence type="ECO:0000256" key="6">
    <source>
        <dbReference type="SAM" id="Phobius"/>
    </source>
</evidence>
<protein>
    <submittedName>
        <fullName evidence="9">ARAD1B20284p</fullName>
    </submittedName>
</protein>
<dbReference type="PROSITE" id="PS50801">
    <property type="entry name" value="STAS"/>
    <property type="match status" value="1"/>
</dbReference>
<dbReference type="EMBL" id="HG937692">
    <property type="protein sequence ID" value="CDP36758.1"/>
    <property type="molecule type" value="Genomic_DNA"/>
</dbReference>
<feature type="domain" description="Cyclic nucleotide-binding" evidence="7">
    <location>
        <begin position="905"/>
        <end position="983"/>
    </location>
</feature>
<dbReference type="Pfam" id="PF00916">
    <property type="entry name" value="Sulfate_transp"/>
    <property type="match status" value="1"/>
</dbReference>
<dbReference type="PROSITE" id="PS50042">
    <property type="entry name" value="CNMP_BINDING_3"/>
    <property type="match status" value="1"/>
</dbReference>
<evidence type="ECO:0000313" key="9">
    <source>
        <dbReference type="EMBL" id="CDP36758.1"/>
    </source>
</evidence>
<keyword evidence="4 6" id="KW-0472">Membrane</keyword>
<keyword evidence="3 6" id="KW-1133">Transmembrane helix</keyword>
<reference evidence="9" key="2">
    <citation type="submission" date="2014-06" db="EMBL/GenBank/DDBJ databases">
        <title>The complete genome of Blastobotrys (Arxula) adeninivorans LS3 - a yeast of biotechnological interest.</title>
        <authorList>
            <person name="Kunze G."/>
            <person name="Gaillardin C."/>
            <person name="Czernicka M."/>
            <person name="Durrens P."/>
            <person name="Martin T."/>
            <person name="Boer E."/>
            <person name="Gabaldon T."/>
            <person name="Cruz J."/>
            <person name="Talla E."/>
            <person name="Marck C."/>
            <person name="Goffeau A."/>
            <person name="Barbe V."/>
            <person name="Baret P."/>
            <person name="Baronian K."/>
            <person name="Beier S."/>
            <person name="Bleykasten C."/>
            <person name="Bode R."/>
            <person name="Casaregola S."/>
            <person name="Despons L."/>
            <person name="Fairhead C."/>
            <person name="Giersberg M."/>
            <person name="Gierski P."/>
            <person name="Hahnel U."/>
            <person name="Hartmann A."/>
            <person name="Jankowska D."/>
            <person name="Jubin C."/>
            <person name="Jung P."/>
            <person name="Lafontaine I."/>
            <person name="Leh-Louis V."/>
            <person name="Lemaire M."/>
            <person name="Marcet-Houben M."/>
            <person name="Mascher M."/>
            <person name="Morel G."/>
            <person name="Richard G.-F."/>
            <person name="Riechen J."/>
            <person name="Sacerdot C."/>
            <person name="Sarkar A."/>
            <person name="Savel G."/>
            <person name="Schacherer J."/>
            <person name="Sherman D."/>
            <person name="Straub M.-L."/>
            <person name="Stein N."/>
            <person name="Thierry A."/>
            <person name="Trautwein-Schult A."/>
            <person name="Westhof E."/>
            <person name="Worch S."/>
            <person name="Dujon B."/>
            <person name="Souciet J.-L."/>
            <person name="Wincker P."/>
            <person name="Scholz U."/>
            <person name="Neuveglise N."/>
        </authorList>
    </citation>
    <scope>NUCLEOTIDE SEQUENCE</scope>
    <source>
        <strain evidence="9">LS3</strain>
    </source>
</reference>
<evidence type="ECO:0000256" key="4">
    <source>
        <dbReference type="ARBA" id="ARBA00023136"/>
    </source>
</evidence>
<dbReference type="InterPro" id="IPR018490">
    <property type="entry name" value="cNMP-bd_dom_sf"/>
</dbReference>
<evidence type="ECO:0000259" key="7">
    <source>
        <dbReference type="PROSITE" id="PS50042"/>
    </source>
</evidence>
<feature type="compositionally biased region" description="Basic and acidic residues" evidence="5">
    <location>
        <begin position="1"/>
        <end position="10"/>
    </location>
</feature>
<gene>
    <name evidence="9" type="ORF">GNLVRS02_ARAD1B20284g</name>
</gene>
<keyword evidence="2 6" id="KW-0812">Transmembrane</keyword>
<dbReference type="Gene3D" id="3.30.750.24">
    <property type="entry name" value="STAS domain"/>
    <property type="match status" value="1"/>
</dbReference>
<dbReference type="PhylomeDB" id="A0A060T743"/>
<feature type="transmembrane region" description="Helical" evidence="6">
    <location>
        <begin position="565"/>
        <end position="598"/>
    </location>
</feature>
<dbReference type="InterPro" id="IPR014710">
    <property type="entry name" value="RmlC-like_jellyroll"/>
</dbReference>
<dbReference type="CDD" id="cd07042">
    <property type="entry name" value="STAS_SulP_like_sulfate_transporter"/>
    <property type="match status" value="1"/>
</dbReference>
<sequence length="1018" mass="113165">MLRQGLDSDRGSSPGLSFSESNSPESYFQDTIGRRTRMRRMSIGSSYDRVEVGLQVPDSSELREQSESLGNMAIESVSVDSSTIKGSQQSNLTQSLRDTDRRSARRTASASPLRKVTRKRSSQSFTGSSEQTPLVGPKQSIPDITVGDDDGDEYSTDAEADTASSSSSVSDGYDTFNASGDVEAQVRDGRSRSRSRTRYRLRPRWWPKAYLSQDQLFASLVKQPIAYLPSVMVGTLLNILDGLSYGMILFPVADPLFADMGMAGLSMFYISCIVAQLVYSCGGSMFKGAAGGQMIEVVPFFYSMASTIAREVGRESPDRVLSSTIVAYSLSSIVTGLVFFLLGYLRLGSLIGFFPRHILVGCVGGVGWFLFMTGLEVTSGLGSVVYSLDYFKRLFEADVLMHWLTPLIVGSTLIVIQRFNRHPLVLPVYFIGVFAIFHLIVWVVPSLSLDQLRSSHWVFQPPELSEPWYSFYSFYDFKKVDFAAIARTIPAMLALTFFGILHVPINVPALAASTGEDDVNVDGELIGHGISNALSGIIGSVQNYLVYTNSLLFIKSGAESRFAGFMLATATAIVLVSGPSLIGIIPVMVVGALIFLLGFELLEEALVDTWGRLNKFEYATIVAIVVTMGMWDFVYGILVGIMLACVTFVYQASQTDIVTATYTGQVARSTVRRHPVQRKFLQKVGDQIYVLKLTGALFFGTIFKVEVRVRSLLSELEFTRSPIRYLIIDISGVSDIDFSAADTFARLSRLLQQKNVYMLLCGAHEDVRVMRGLKAIRLWHETERVRVFPLLNQALEWCENEFLSQYYQLRKSRYNVSEGLSHAIPVNRASKPMPEQDILDLSKSPRAVTVQQAVETTVQDDIVVANRWNNYSQPLSLFMQVFQDVSDRGEDFWHAAGQFFRKEEVKAGTVLYHSESEATGFYVVQSGILRADYDMEQGKLYETILAGTTCGELPFFSETSRTATVTAEVDSVVWVMDRQGWEKAHNHDKELAEELLRIALRLTVERLTSITACILISN</sequence>
<reference evidence="9" key="1">
    <citation type="submission" date="2014-02" db="EMBL/GenBank/DDBJ databases">
        <authorList>
            <person name="Genoscope - CEA"/>
        </authorList>
    </citation>
    <scope>NUCLEOTIDE SEQUENCE</scope>
    <source>
        <strain evidence="9">LS3</strain>
    </source>
</reference>
<dbReference type="InterPro" id="IPR011547">
    <property type="entry name" value="SLC26A/SulP_dom"/>
</dbReference>
<name>A0A060T743_BLAAD</name>
<dbReference type="PANTHER" id="PTHR43310">
    <property type="entry name" value="SULFATE TRANSPORTER YBAR-RELATED"/>
    <property type="match status" value="1"/>
</dbReference>
<proteinExistence type="predicted"/>
<feature type="transmembrane region" description="Helical" evidence="6">
    <location>
        <begin position="424"/>
        <end position="444"/>
    </location>
</feature>
<feature type="compositionally biased region" description="Low complexity" evidence="5">
    <location>
        <begin position="161"/>
        <end position="171"/>
    </location>
</feature>
<dbReference type="AlphaFoldDB" id="A0A060T743"/>
<feature type="compositionally biased region" description="Polar residues" evidence="5">
    <location>
        <begin position="80"/>
        <end position="96"/>
    </location>
</feature>
<evidence type="ECO:0000259" key="8">
    <source>
        <dbReference type="PROSITE" id="PS50801"/>
    </source>
</evidence>
<dbReference type="InterPro" id="IPR000595">
    <property type="entry name" value="cNMP-bd_dom"/>
</dbReference>
<feature type="transmembrane region" description="Helical" evidence="6">
    <location>
        <begin position="399"/>
        <end position="417"/>
    </location>
</feature>
<accession>A0A060T743</accession>
<evidence type="ECO:0000256" key="3">
    <source>
        <dbReference type="ARBA" id="ARBA00022989"/>
    </source>
</evidence>
<evidence type="ECO:0000256" key="5">
    <source>
        <dbReference type="SAM" id="MobiDB-lite"/>
    </source>
</evidence>
<dbReference type="InterPro" id="IPR002645">
    <property type="entry name" value="STAS_dom"/>
</dbReference>
<feature type="region of interest" description="Disordered" evidence="5">
    <location>
        <begin position="80"/>
        <end position="195"/>
    </location>
</feature>
<evidence type="ECO:0000256" key="1">
    <source>
        <dbReference type="ARBA" id="ARBA00004141"/>
    </source>
</evidence>
<feature type="transmembrane region" description="Helical" evidence="6">
    <location>
        <begin position="260"/>
        <end position="279"/>
    </location>
</feature>